<dbReference type="GO" id="GO:0019901">
    <property type="term" value="F:protein kinase binding"/>
    <property type="evidence" value="ECO:0007669"/>
    <property type="project" value="TreeGrafter"/>
</dbReference>
<feature type="compositionally biased region" description="Basic and acidic residues" evidence="4">
    <location>
        <begin position="642"/>
        <end position="651"/>
    </location>
</feature>
<comment type="subcellular location">
    <subcellularLocation>
        <location evidence="1">Cytoplasm</location>
    </subcellularLocation>
</comment>
<dbReference type="InterPro" id="IPR012461">
    <property type="entry name" value="SACK1"/>
</dbReference>
<protein>
    <recommendedName>
        <fullName evidence="5">Scaffolding anchor of CK1 domain-containing protein</fullName>
    </recommendedName>
</protein>
<feature type="region of interest" description="Disordered" evidence="4">
    <location>
        <begin position="371"/>
        <end position="477"/>
    </location>
</feature>
<dbReference type="PANTHER" id="PTHR16181:SF29">
    <property type="entry name" value="PROTEIN FAM83A-RELATED"/>
    <property type="match status" value="1"/>
</dbReference>
<dbReference type="SUPFAM" id="SSF56024">
    <property type="entry name" value="Phospholipase D/nuclease"/>
    <property type="match status" value="1"/>
</dbReference>
<feature type="region of interest" description="Disordered" evidence="4">
    <location>
        <begin position="336"/>
        <end position="359"/>
    </location>
</feature>
<evidence type="ECO:0000256" key="1">
    <source>
        <dbReference type="ARBA" id="ARBA00004496"/>
    </source>
</evidence>
<keyword evidence="7" id="KW-1185">Reference proteome</keyword>
<dbReference type="Gene3D" id="3.30.870.10">
    <property type="entry name" value="Endonuclease Chain A"/>
    <property type="match status" value="1"/>
</dbReference>
<proteinExistence type="inferred from homology"/>
<dbReference type="GO" id="GO:0005737">
    <property type="term" value="C:cytoplasm"/>
    <property type="evidence" value="ECO:0007669"/>
    <property type="project" value="UniProtKB-SubCell"/>
</dbReference>
<evidence type="ECO:0000313" key="6">
    <source>
        <dbReference type="EMBL" id="KAG5836320.1"/>
    </source>
</evidence>
<evidence type="ECO:0000256" key="4">
    <source>
        <dbReference type="SAM" id="MobiDB-lite"/>
    </source>
</evidence>
<name>A0A9D3LW94_ANGAN</name>
<feature type="domain" description="Scaffolding anchor of CK1" evidence="5">
    <location>
        <begin position="29"/>
        <end position="302"/>
    </location>
</feature>
<dbReference type="PANTHER" id="PTHR16181">
    <property type="entry name" value="PROTEIN FAM83A-RELATED"/>
    <property type="match status" value="1"/>
</dbReference>
<feature type="compositionally biased region" description="Polar residues" evidence="4">
    <location>
        <begin position="371"/>
        <end position="383"/>
    </location>
</feature>
<feature type="region of interest" description="Disordered" evidence="4">
    <location>
        <begin position="592"/>
        <end position="651"/>
    </location>
</feature>
<dbReference type="GO" id="GO:0007165">
    <property type="term" value="P:signal transduction"/>
    <property type="evidence" value="ECO:0007669"/>
    <property type="project" value="TreeGrafter"/>
</dbReference>
<dbReference type="AlphaFoldDB" id="A0A9D3LW94"/>
<dbReference type="Proteomes" id="UP001044222">
    <property type="component" value="Chromosome 14"/>
</dbReference>
<sequence length="679" mass="75494">MLSSESLRPNIHRKALGKLATRLEEVKNPWRQVSTLELSHNEAARLATDALLESGEKEYRRVLTEERELNFLSPLEIQYITDSATKNVSDSSGANGSEREFGEADAVSELTSGTYFPMMSDEDAPALELGWPDLPTRYGPSETQIYFQRDKSHNVKDLIRSLINKAKKVIAIVMDLFTDVDLLCDLMEASNKRKVPVYILLDSQNLDYFKDMCIALDIRNSHLSNMRIRSVCGETYCTKSGKKFTGQVQEKFMIIDCEEVIAGSYSFSWLSGQVHSNMLLHFSGRIAERFDCEFRCLYADSQIIDYFYNPDEEGLPFYAAFPPMLPVTGPRDFQDRVSSRERLGSDSSSQSSSSLSSVKMAPGMAATVYQVTDNNKEANSPFTSPERRGSQNSDAHTQGPERWGGQSPMAHSQGSEKREGQSSAPHSQGSDKRGGQGPTPHTQGLERRGVLGPAPHTQGLERRGVQGPTPHTQGLERRGGQIHVQGGHAARGFSNANGHSAGAEWASPVAGQTGLEWNKAETPDYLRGNLGGTTSKVQGLNLYDHKPNYFHSGMPKTNPQMDTKMTGKHKNPANPLLNKISDFFQYPYKERETYNLRRSPPQSTAFGGPDLTQAEPESQQPLPPPPPLSPEASPTDVGMNRQDAKRMTLGHSKLDLVNHYNKMKSKHIYSRFELKNNNT</sequence>
<gene>
    <name evidence="6" type="ORF">ANANG_G00253320</name>
</gene>
<organism evidence="6 7">
    <name type="scientific">Anguilla anguilla</name>
    <name type="common">European freshwater eel</name>
    <name type="synonym">Muraena anguilla</name>
    <dbReference type="NCBI Taxonomy" id="7936"/>
    <lineage>
        <taxon>Eukaryota</taxon>
        <taxon>Metazoa</taxon>
        <taxon>Chordata</taxon>
        <taxon>Craniata</taxon>
        <taxon>Vertebrata</taxon>
        <taxon>Euteleostomi</taxon>
        <taxon>Actinopterygii</taxon>
        <taxon>Neopterygii</taxon>
        <taxon>Teleostei</taxon>
        <taxon>Anguilliformes</taxon>
        <taxon>Anguillidae</taxon>
        <taxon>Anguilla</taxon>
    </lineage>
</organism>
<dbReference type="EMBL" id="JAFIRN010000014">
    <property type="protein sequence ID" value="KAG5836320.1"/>
    <property type="molecule type" value="Genomic_DNA"/>
</dbReference>
<evidence type="ECO:0000313" key="7">
    <source>
        <dbReference type="Proteomes" id="UP001044222"/>
    </source>
</evidence>
<reference evidence="6" key="1">
    <citation type="submission" date="2021-01" db="EMBL/GenBank/DDBJ databases">
        <title>A chromosome-scale assembly of European eel, Anguilla anguilla.</title>
        <authorList>
            <person name="Henkel C."/>
            <person name="Jong-Raadsen S.A."/>
            <person name="Dufour S."/>
            <person name="Weltzien F.-A."/>
            <person name="Palstra A.P."/>
            <person name="Pelster B."/>
            <person name="Spaink H.P."/>
            <person name="Van Den Thillart G.E."/>
            <person name="Jansen H."/>
            <person name="Zahm M."/>
            <person name="Klopp C."/>
            <person name="Cedric C."/>
            <person name="Louis A."/>
            <person name="Berthelot C."/>
            <person name="Parey E."/>
            <person name="Roest Crollius H."/>
            <person name="Montfort J."/>
            <person name="Robinson-Rechavi M."/>
            <person name="Bucao C."/>
            <person name="Bouchez O."/>
            <person name="Gislard M."/>
            <person name="Lluch J."/>
            <person name="Milhes M."/>
            <person name="Lampietro C."/>
            <person name="Lopez Roques C."/>
            <person name="Donnadieu C."/>
            <person name="Braasch I."/>
            <person name="Desvignes T."/>
            <person name="Postlethwait J."/>
            <person name="Bobe J."/>
            <person name="Guiguen Y."/>
            <person name="Dirks R."/>
        </authorList>
    </citation>
    <scope>NUCLEOTIDE SEQUENCE</scope>
    <source>
        <strain evidence="6">Tag_6206</strain>
        <tissue evidence="6">Liver</tissue>
    </source>
</reference>
<evidence type="ECO:0000259" key="5">
    <source>
        <dbReference type="Pfam" id="PF07894"/>
    </source>
</evidence>
<dbReference type="FunFam" id="3.30.870.10:FF:000004">
    <property type="entry name" value="protein FAM83H isoform X2"/>
    <property type="match status" value="1"/>
</dbReference>
<comment type="caution">
    <text evidence="6">The sequence shown here is derived from an EMBL/GenBank/DDBJ whole genome shotgun (WGS) entry which is preliminary data.</text>
</comment>
<comment type="similarity">
    <text evidence="2">Belongs to the FAM83 family.</text>
</comment>
<keyword evidence="3" id="KW-0963">Cytoplasm</keyword>
<evidence type="ECO:0000256" key="2">
    <source>
        <dbReference type="ARBA" id="ARBA00006937"/>
    </source>
</evidence>
<feature type="compositionally biased region" description="Low complexity" evidence="4">
    <location>
        <begin position="345"/>
        <end position="357"/>
    </location>
</feature>
<accession>A0A9D3LW94</accession>
<dbReference type="InterPro" id="IPR050944">
    <property type="entry name" value="FAM83"/>
</dbReference>
<dbReference type="Pfam" id="PF07894">
    <property type="entry name" value="SACK1"/>
    <property type="match status" value="1"/>
</dbReference>
<evidence type="ECO:0000256" key="3">
    <source>
        <dbReference type="ARBA" id="ARBA00022490"/>
    </source>
</evidence>